<proteinExistence type="predicted"/>
<dbReference type="STRING" id="1447782.SAMN05444417_1275"/>
<keyword evidence="3" id="KW-1185">Reference proteome</keyword>
<dbReference type="Proteomes" id="UP000184292">
    <property type="component" value="Unassembled WGS sequence"/>
</dbReference>
<sequence>MRDARIATCCYCGTKATLVLAGETRHELACSRCGAPLSRLKALPVDGARARRAGQAPAAAPAPARPAAPSHHGETARPARKGKRRKSLQRRALRGIWDIVEEIFD</sequence>
<evidence type="ECO:0000313" key="2">
    <source>
        <dbReference type="EMBL" id="SHI62372.1"/>
    </source>
</evidence>
<gene>
    <name evidence="2" type="ORF">SAMN05444417_1275</name>
</gene>
<evidence type="ECO:0000313" key="3">
    <source>
        <dbReference type="Proteomes" id="UP000184292"/>
    </source>
</evidence>
<protein>
    <recommendedName>
        <fullName evidence="4">TFIIB zinc-binding</fullName>
    </recommendedName>
</protein>
<dbReference type="OrthoDB" id="7868311at2"/>
<dbReference type="RefSeq" id="WP_073327018.1">
    <property type="nucleotide sequence ID" value="NZ_FQYO01000002.1"/>
</dbReference>
<evidence type="ECO:0008006" key="4">
    <source>
        <dbReference type="Google" id="ProtNLM"/>
    </source>
</evidence>
<dbReference type="AlphaFoldDB" id="A0A1M6CMV2"/>
<feature type="region of interest" description="Disordered" evidence="1">
    <location>
        <begin position="49"/>
        <end position="89"/>
    </location>
</feature>
<evidence type="ECO:0000256" key="1">
    <source>
        <dbReference type="SAM" id="MobiDB-lite"/>
    </source>
</evidence>
<dbReference type="EMBL" id="FQYO01000002">
    <property type="protein sequence ID" value="SHI62372.1"/>
    <property type="molecule type" value="Genomic_DNA"/>
</dbReference>
<feature type="compositionally biased region" description="Basic residues" evidence="1">
    <location>
        <begin position="78"/>
        <end position="89"/>
    </location>
</feature>
<accession>A0A1M6CMV2</accession>
<reference evidence="2 3" key="1">
    <citation type="submission" date="2016-11" db="EMBL/GenBank/DDBJ databases">
        <authorList>
            <person name="Jaros S."/>
            <person name="Januszkiewicz K."/>
            <person name="Wedrychowicz H."/>
        </authorList>
    </citation>
    <scope>NUCLEOTIDE SEQUENCE [LARGE SCALE GENOMIC DNA]</scope>
    <source>
        <strain evidence="2 3">DSM 100565</strain>
    </source>
</reference>
<organism evidence="2 3">
    <name type="scientific">Wenxinia saemankumensis</name>
    <dbReference type="NCBI Taxonomy" id="1447782"/>
    <lineage>
        <taxon>Bacteria</taxon>
        <taxon>Pseudomonadati</taxon>
        <taxon>Pseudomonadota</taxon>
        <taxon>Alphaproteobacteria</taxon>
        <taxon>Rhodobacterales</taxon>
        <taxon>Roseobacteraceae</taxon>
        <taxon>Wenxinia</taxon>
    </lineage>
</organism>
<name>A0A1M6CMV2_9RHOB</name>
<feature type="compositionally biased region" description="Low complexity" evidence="1">
    <location>
        <begin position="53"/>
        <end position="69"/>
    </location>
</feature>